<evidence type="ECO:0000313" key="3">
    <source>
        <dbReference type="EMBL" id="ORZ11588.1"/>
    </source>
</evidence>
<feature type="signal peptide" evidence="2">
    <location>
        <begin position="1"/>
        <end position="17"/>
    </location>
</feature>
<dbReference type="AlphaFoldDB" id="A0A1X2I8T1"/>
<evidence type="ECO:0000256" key="2">
    <source>
        <dbReference type="SAM" id="SignalP"/>
    </source>
</evidence>
<keyword evidence="2" id="KW-0732">Signal</keyword>
<dbReference type="EMBL" id="MCGE01000021">
    <property type="protein sequence ID" value="ORZ11588.1"/>
    <property type="molecule type" value="Genomic_DNA"/>
</dbReference>
<dbReference type="Proteomes" id="UP000193560">
    <property type="component" value="Unassembled WGS sequence"/>
</dbReference>
<name>A0A1X2I8T1_9FUNG</name>
<sequence length="280" mass="29002">MVKITFALLLFVTVGFAAPPGDSNGSDGSLSPATGDSKGPVGSSSPSPGGSKGPVGSSSPSPGGSKGSVGSSMPSREHYKDQDTYNAALRKYVENAFKPKAGDSNGSVGSSTPSPGGSKGPDGLSSPPQGGSKGPVRSSPPRPDCVKRPDGKRRPLLHILYCLSHGRLPPVNPPPPRKERPYGGLPWKPPPLPCSPYNCNDSCIDGVCRKKIPGKECVAEGQIWDGSQSCCAPMANPHKKGDPCKFHSGGCDNDQTCKDRYGSPHYACSKSKGWCIQLAS</sequence>
<feature type="chain" id="PRO_5012214012" evidence="2">
    <location>
        <begin position="18"/>
        <end position="280"/>
    </location>
</feature>
<reference evidence="3 4" key="1">
    <citation type="submission" date="2016-07" db="EMBL/GenBank/DDBJ databases">
        <title>Pervasive Adenine N6-methylation of Active Genes in Fungi.</title>
        <authorList>
            <consortium name="DOE Joint Genome Institute"/>
            <person name="Mondo S.J."/>
            <person name="Dannebaum R.O."/>
            <person name="Kuo R.C."/>
            <person name="Labutti K."/>
            <person name="Haridas S."/>
            <person name="Kuo A."/>
            <person name="Salamov A."/>
            <person name="Ahrendt S.R."/>
            <person name="Lipzen A."/>
            <person name="Sullivan W."/>
            <person name="Andreopoulos W.B."/>
            <person name="Clum A."/>
            <person name="Lindquist E."/>
            <person name="Daum C."/>
            <person name="Ramamoorthy G.K."/>
            <person name="Gryganskyi A."/>
            <person name="Culley D."/>
            <person name="Magnuson J.K."/>
            <person name="James T.Y."/>
            <person name="O'Malley M.A."/>
            <person name="Stajich J.E."/>
            <person name="Spatafora J.W."/>
            <person name="Visel A."/>
            <person name="Grigoriev I.V."/>
        </authorList>
    </citation>
    <scope>NUCLEOTIDE SEQUENCE [LARGE SCALE GENOMIC DNA]</scope>
    <source>
        <strain evidence="3 4">NRRL 1336</strain>
    </source>
</reference>
<evidence type="ECO:0000313" key="4">
    <source>
        <dbReference type="Proteomes" id="UP000193560"/>
    </source>
</evidence>
<proteinExistence type="predicted"/>
<protein>
    <submittedName>
        <fullName evidence="3">Uncharacterized protein</fullName>
    </submittedName>
</protein>
<accession>A0A1X2I8T1</accession>
<organism evidence="3 4">
    <name type="scientific">Absidia repens</name>
    <dbReference type="NCBI Taxonomy" id="90262"/>
    <lineage>
        <taxon>Eukaryota</taxon>
        <taxon>Fungi</taxon>
        <taxon>Fungi incertae sedis</taxon>
        <taxon>Mucoromycota</taxon>
        <taxon>Mucoromycotina</taxon>
        <taxon>Mucoromycetes</taxon>
        <taxon>Mucorales</taxon>
        <taxon>Cunninghamellaceae</taxon>
        <taxon>Absidia</taxon>
    </lineage>
</organism>
<evidence type="ECO:0000256" key="1">
    <source>
        <dbReference type="SAM" id="MobiDB-lite"/>
    </source>
</evidence>
<comment type="caution">
    <text evidence="3">The sequence shown here is derived from an EMBL/GenBank/DDBJ whole genome shotgun (WGS) entry which is preliminary data.</text>
</comment>
<feature type="compositionally biased region" description="Low complexity" evidence="1">
    <location>
        <begin position="104"/>
        <end position="128"/>
    </location>
</feature>
<feature type="region of interest" description="Disordered" evidence="1">
    <location>
        <begin position="21"/>
        <end position="151"/>
    </location>
</feature>
<feature type="compositionally biased region" description="Low complexity" evidence="1">
    <location>
        <begin position="37"/>
        <end position="74"/>
    </location>
</feature>
<feature type="compositionally biased region" description="Polar residues" evidence="1">
    <location>
        <begin position="23"/>
        <end position="34"/>
    </location>
</feature>
<gene>
    <name evidence="3" type="ORF">BCR42DRAFT_101525</name>
</gene>
<keyword evidence="4" id="KW-1185">Reference proteome</keyword>